<evidence type="ECO:0000313" key="4">
    <source>
        <dbReference type="Proteomes" id="UP000741013"/>
    </source>
</evidence>
<protein>
    <submittedName>
        <fullName evidence="3">Uncharacterized protein YkwD</fullName>
    </submittedName>
</protein>
<keyword evidence="4" id="KW-1185">Reference proteome</keyword>
<name>A0ABS4PY54_9PSEU</name>
<feature type="compositionally biased region" description="Basic and acidic residues" evidence="1">
    <location>
        <begin position="57"/>
        <end position="67"/>
    </location>
</feature>
<dbReference type="Gene3D" id="2.120.10.70">
    <property type="entry name" value="Fucose-specific lectin"/>
    <property type="match status" value="1"/>
</dbReference>
<dbReference type="Proteomes" id="UP000741013">
    <property type="component" value="Unassembled WGS sequence"/>
</dbReference>
<gene>
    <name evidence="3" type="ORF">JOM49_005888</name>
</gene>
<dbReference type="Pfam" id="PF00188">
    <property type="entry name" value="CAP"/>
    <property type="match status" value="1"/>
</dbReference>
<comment type="caution">
    <text evidence="3">The sequence shown here is derived from an EMBL/GenBank/DDBJ whole genome shotgun (WGS) entry which is preliminary data.</text>
</comment>
<dbReference type="PANTHER" id="PTHR10334">
    <property type="entry name" value="CYSTEINE-RICH SECRETORY PROTEIN-RELATED"/>
    <property type="match status" value="1"/>
</dbReference>
<proteinExistence type="predicted"/>
<sequence length="437" mass="47361">MRDPLPDRTDDVFLKELLESINTFRARHGVEPLTLDPDLVTEAKNRAQVASTYNMLDENHQGKKPEYGENMSWQAGGSDQPASTTGASSSWYGEIVDYDFAGASGYAGRTIGHFTQLVWKGTTKFGAARAFGKGPKYYETYIVGVFSPPGNYSGQYAANVVTPIQGQDNNAVLRWTSFDGAAWSPITLLSDHESLTGPAAAVFNNKVYCAHRGNSDADVRYSKWATDAPIPGCQSAESPALAVFQNELYCMHRGHNDTGVYVTTFNGGWWTQGKSIPGHATAAGPALAVYRDKLYNVHRSDANTNLWSTTFDGTAWAVDTQIAGCQSATTPALAVFQDKLFCVHRGSQETGLWVTTCDGTAWSAASRIPGCESDSGPAVAAYQDKLHCVYRGTDDSLRHTTFDGTSWSAPATIANATSTANPALVVHHNRLYCVHRK</sequence>
<accession>A0ABS4PY54</accession>
<dbReference type="SMART" id="SM00198">
    <property type="entry name" value="SCP"/>
    <property type="match status" value="1"/>
</dbReference>
<evidence type="ECO:0000259" key="2">
    <source>
        <dbReference type="SMART" id="SM00198"/>
    </source>
</evidence>
<feature type="compositionally biased region" description="Polar residues" evidence="1">
    <location>
        <begin position="71"/>
        <end position="86"/>
    </location>
</feature>
<dbReference type="SUPFAM" id="SSF55797">
    <property type="entry name" value="PR-1-like"/>
    <property type="match status" value="1"/>
</dbReference>
<evidence type="ECO:0000313" key="3">
    <source>
        <dbReference type="EMBL" id="MBP2184362.1"/>
    </source>
</evidence>
<reference evidence="3 4" key="1">
    <citation type="submission" date="2021-03" db="EMBL/GenBank/DDBJ databases">
        <title>Sequencing the genomes of 1000 actinobacteria strains.</title>
        <authorList>
            <person name="Klenk H.-P."/>
        </authorList>
    </citation>
    <scope>NUCLEOTIDE SEQUENCE [LARGE SCALE GENOMIC DNA]</scope>
    <source>
        <strain evidence="3 4">DSM 45510</strain>
    </source>
</reference>
<organism evidence="3 4">
    <name type="scientific">Amycolatopsis magusensis</name>
    <dbReference type="NCBI Taxonomy" id="882444"/>
    <lineage>
        <taxon>Bacteria</taxon>
        <taxon>Bacillati</taxon>
        <taxon>Actinomycetota</taxon>
        <taxon>Actinomycetes</taxon>
        <taxon>Pseudonocardiales</taxon>
        <taxon>Pseudonocardiaceae</taxon>
        <taxon>Amycolatopsis</taxon>
    </lineage>
</organism>
<dbReference type="InterPro" id="IPR001283">
    <property type="entry name" value="CRISP-related"/>
</dbReference>
<evidence type="ECO:0000256" key="1">
    <source>
        <dbReference type="SAM" id="MobiDB-lite"/>
    </source>
</evidence>
<feature type="region of interest" description="Disordered" evidence="1">
    <location>
        <begin position="57"/>
        <end position="86"/>
    </location>
</feature>
<dbReference type="PROSITE" id="PS01009">
    <property type="entry name" value="CRISP_1"/>
    <property type="match status" value="1"/>
</dbReference>
<dbReference type="InterPro" id="IPR018244">
    <property type="entry name" value="Allrgn_V5/Tpx1_CS"/>
</dbReference>
<dbReference type="InterPro" id="IPR014044">
    <property type="entry name" value="CAP_dom"/>
</dbReference>
<dbReference type="InterPro" id="IPR035940">
    <property type="entry name" value="CAP_sf"/>
</dbReference>
<dbReference type="Gene3D" id="3.40.33.10">
    <property type="entry name" value="CAP"/>
    <property type="match status" value="1"/>
</dbReference>
<dbReference type="PRINTS" id="PR00837">
    <property type="entry name" value="V5TPXLIKE"/>
</dbReference>
<dbReference type="EMBL" id="JAGGMS010000001">
    <property type="protein sequence ID" value="MBP2184362.1"/>
    <property type="molecule type" value="Genomic_DNA"/>
</dbReference>
<dbReference type="RefSeq" id="WP_209667389.1">
    <property type="nucleotide sequence ID" value="NZ_JAGGMS010000001.1"/>
</dbReference>
<feature type="domain" description="SCP" evidence="2">
    <location>
        <begin position="12"/>
        <end position="154"/>
    </location>
</feature>
<dbReference type="SUPFAM" id="SSF89372">
    <property type="entry name" value="Fucose-specific lectin"/>
    <property type="match status" value="2"/>
</dbReference>